<evidence type="ECO:0000313" key="5">
    <source>
        <dbReference type="Proteomes" id="UP000436088"/>
    </source>
</evidence>
<dbReference type="Proteomes" id="UP000436088">
    <property type="component" value="Unassembled WGS sequence"/>
</dbReference>
<sequence length="535" mass="60903">MGIIAAVAVRYHIKNLRDQKIIPRLRSRNTSWGRLEMLETFEQYVGNIDPMSCPGFIIDLQVNLVNLLKLLWYVSARQMGFKDRRACPVLCKLAAEYIRKCESCEDDIYSYFSDEPDVDSLYVKLVEEFERCILSYFAFHWSHADIMISQVLSADAAPKRKLKQIFMAATREQRFERVTKHLKVARVFNTLVEEMKAMGLTSSDDYQCTEVMAPVAHSDRSPVLLLMGGGMGAGKSTVLKDILKDYLNLALSKYWCLKPASGTYSDKEAAANAVVIEADAFKESDVIYRALSSKGHADMVHTAELVHQSSTDAAASLLVTALNEGRDVIMDGTLSWIPFVLQTITMARCVHRRRYRMGVGYRQEPDGTVIENYWEQIEEDDQSPKGGKRRKPYRIELVGVVCDAYLAVIRGIRRAIMCRRAVRVKSQLKSHKRFANAFPTYCQLVDNARLYSTNALEGWKDRERTLLVDPDEIGCLEQVGRLNENAESIYELYKNPNPACEAGSIWKDIVLSPSRLNIQKELKFTIQEVERMAKL</sequence>
<dbReference type="PANTHER" id="PTHR31153">
    <property type="entry name" value="CALMODULIN CALCIUM-DEPENDENT NAD KINASE"/>
    <property type="match status" value="1"/>
</dbReference>
<protein>
    <submittedName>
        <fullName evidence="4">Detected protein of confused Function</fullName>
    </submittedName>
</protein>
<dbReference type="GO" id="GO:0016301">
    <property type="term" value="F:kinase activity"/>
    <property type="evidence" value="ECO:0007669"/>
    <property type="project" value="InterPro"/>
</dbReference>
<dbReference type="InterPro" id="IPR027417">
    <property type="entry name" value="P-loop_NTPase"/>
</dbReference>
<evidence type="ECO:0000313" key="4">
    <source>
        <dbReference type="EMBL" id="KAE8666989.1"/>
    </source>
</evidence>
<dbReference type="InterPro" id="IPR044802">
    <property type="entry name" value="NADKc-like"/>
</dbReference>
<proteinExistence type="predicted"/>
<reference evidence="4" key="1">
    <citation type="submission" date="2019-09" db="EMBL/GenBank/DDBJ databases">
        <title>Draft genome information of white flower Hibiscus syriacus.</title>
        <authorList>
            <person name="Kim Y.-M."/>
        </authorList>
    </citation>
    <scope>NUCLEOTIDE SEQUENCE [LARGE SCALE GENOMIC DNA]</scope>
    <source>
        <strain evidence="4">YM2019G1</strain>
    </source>
</reference>
<dbReference type="SUPFAM" id="SSF52540">
    <property type="entry name" value="P-loop containing nucleoside triphosphate hydrolases"/>
    <property type="match status" value="1"/>
</dbReference>
<dbReference type="InterPro" id="IPR010488">
    <property type="entry name" value="Zeta_toxin_domain"/>
</dbReference>
<name>A0A6A2Y3X8_HIBSY</name>
<evidence type="ECO:0000259" key="3">
    <source>
        <dbReference type="Pfam" id="PF06414"/>
    </source>
</evidence>
<dbReference type="EMBL" id="VEPZ02001589">
    <property type="protein sequence ID" value="KAE8666989.1"/>
    <property type="molecule type" value="Genomic_DNA"/>
</dbReference>
<evidence type="ECO:0000256" key="2">
    <source>
        <dbReference type="ARBA" id="ARBA00022840"/>
    </source>
</evidence>
<gene>
    <name evidence="4" type="ORF">F3Y22_tig00112471pilonHSYRG00124</name>
</gene>
<keyword evidence="5" id="KW-1185">Reference proteome</keyword>
<keyword evidence="1" id="KW-0547">Nucleotide-binding</keyword>
<dbReference type="Pfam" id="PF06414">
    <property type="entry name" value="Zeta_toxin"/>
    <property type="match status" value="1"/>
</dbReference>
<dbReference type="AlphaFoldDB" id="A0A6A2Y3X8"/>
<dbReference type="GO" id="GO:0005524">
    <property type="term" value="F:ATP binding"/>
    <property type="evidence" value="ECO:0007669"/>
    <property type="project" value="UniProtKB-KW"/>
</dbReference>
<dbReference type="PANTHER" id="PTHR31153:SF13">
    <property type="entry name" value="P-LOOP CONTAINING NUCLEOSIDE TRIPHOSPHATE HYDROLASES SUPERFAMILY PROTEIN"/>
    <property type="match status" value="1"/>
</dbReference>
<accession>A0A6A2Y3X8</accession>
<evidence type="ECO:0000256" key="1">
    <source>
        <dbReference type="ARBA" id="ARBA00022741"/>
    </source>
</evidence>
<keyword evidence="2" id="KW-0067">ATP-binding</keyword>
<feature type="domain" description="Zeta toxin" evidence="3">
    <location>
        <begin position="269"/>
        <end position="337"/>
    </location>
</feature>
<organism evidence="4 5">
    <name type="scientific">Hibiscus syriacus</name>
    <name type="common">Rose of Sharon</name>
    <dbReference type="NCBI Taxonomy" id="106335"/>
    <lineage>
        <taxon>Eukaryota</taxon>
        <taxon>Viridiplantae</taxon>
        <taxon>Streptophyta</taxon>
        <taxon>Embryophyta</taxon>
        <taxon>Tracheophyta</taxon>
        <taxon>Spermatophyta</taxon>
        <taxon>Magnoliopsida</taxon>
        <taxon>eudicotyledons</taxon>
        <taxon>Gunneridae</taxon>
        <taxon>Pentapetalae</taxon>
        <taxon>rosids</taxon>
        <taxon>malvids</taxon>
        <taxon>Malvales</taxon>
        <taxon>Malvaceae</taxon>
        <taxon>Malvoideae</taxon>
        <taxon>Hibiscus</taxon>
    </lineage>
</organism>
<dbReference type="Gene3D" id="3.40.50.300">
    <property type="entry name" value="P-loop containing nucleotide triphosphate hydrolases"/>
    <property type="match status" value="1"/>
</dbReference>
<comment type="caution">
    <text evidence="4">The sequence shown here is derived from an EMBL/GenBank/DDBJ whole genome shotgun (WGS) entry which is preliminary data.</text>
</comment>